<reference evidence="1 2" key="1">
    <citation type="submission" date="2016-10" db="EMBL/GenBank/DDBJ databases">
        <title>Comparative genomics of Bacillus thuringiensis reveals a path to pathogens against multiple invertebrate hosts.</title>
        <authorList>
            <person name="Zheng J."/>
            <person name="Gao Q."/>
            <person name="Liu H."/>
            <person name="Peng D."/>
            <person name="Ruan L."/>
            <person name="Sun M."/>
        </authorList>
    </citation>
    <scope>NUCLEOTIDE SEQUENCE [LARGE SCALE GENOMIC DNA]</scope>
    <source>
        <strain evidence="1">BGSC 4BX1</strain>
    </source>
</reference>
<gene>
    <name evidence="1" type="ORF">BK742_18555</name>
</gene>
<dbReference type="AlphaFoldDB" id="A0A243B995"/>
<protein>
    <submittedName>
        <fullName evidence="1">Uncharacterized protein</fullName>
    </submittedName>
</protein>
<accession>A0A243B995</accession>
<proteinExistence type="predicted"/>
<sequence>MCTFWETAVKKFFKKQEQERKKRATSQG</sequence>
<comment type="caution">
    <text evidence="1">The sequence shown here is derived from an EMBL/GenBank/DDBJ whole genome shotgun (WGS) entry which is preliminary data.</text>
</comment>
<evidence type="ECO:0000313" key="2">
    <source>
        <dbReference type="Proteomes" id="UP000195089"/>
    </source>
</evidence>
<name>A0A243B995_BACTU</name>
<dbReference type="EMBL" id="NFDL01000078">
    <property type="protein sequence ID" value="OTY41047.1"/>
    <property type="molecule type" value="Genomic_DNA"/>
</dbReference>
<dbReference type="Proteomes" id="UP000195089">
    <property type="component" value="Unassembled WGS sequence"/>
</dbReference>
<evidence type="ECO:0000313" key="1">
    <source>
        <dbReference type="EMBL" id="OTY41047.1"/>
    </source>
</evidence>
<organism evidence="1 2">
    <name type="scientific">Bacillus thuringiensis serovar pingluonsis</name>
    <dbReference type="NCBI Taxonomy" id="180881"/>
    <lineage>
        <taxon>Bacteria</taxon>
        <taxon>Bacillati</taxon>
        <taxon>Bacillota</taxon>
        <taxon>Bacilli</taxon>
        <taxon>Bacillales</taxon>
        <taxon>Bacillaceae</taxon>
        <taxon>Bacillus</taxon>
        <taxon>Bacillus cereus group</taxon>
    </lineage>
</organism>